<accession>A0A498RKW0</accession>
<feature type="transmembrane region" description="Helical" evidence="7">
    <location>
        <begin position="171"/>
        <end position="189"/>
    </location>
</feature>
<dbReference type="InterPro" id="IPR006686">
    <property type="entry name" value="MscS_channel_CS"/>
</dbReference>
<dbReference type="Pfam" id="PF21082">
    <property type="entry name" value="MS_channel_3rd"/>
    <property type="match status" value="1"/>
</dbReference>
<feature type="transmembrane region" description="Helical" evidence="7">
    <location>
        <begin position="25"/>
        <end position="45"/>
    </location>
</feature>
<dbReference type="InterPro" id="IPR045042">
    <property type="entry name" value="YnaI-like"/>
</dbReference>
<evidence type="ECO:0000313" key="11">
    <source>
        <dbReference type="EMBL" id="VBB09698.1"/>
    </source>
</evidence>
<evidence type="ECO:0000259" key="8">
    <source>
        <dbReference type="Pfam" id="PF00924"/>
    </source>
</evidence>
<dbReference type="SUPFAM" id="SSF82689">
    <property type="entry name" value="Mechanosensitive channel protein MscS (YggB), C-terminal domain"/>
    <property type="match status" value="1"/>
</dbReference>
<dbReference type="Proteomes" id="UP000277811">
    <property type="component" value="Unassembled WGS sequence"/>
</dbReference>
<keyword evidence="12" id="KW-1185">Reference proteome</keyword>
<feature type="domain" description="Mechanosensitive ion channel transmembrane helices 2/3" evidence="10">
    <location>
        <begin position="149"/>
        <end position="190"/>
    </location>
</feature>
<dbReference type="PANTHER" id="PTHR43634">
    <property type="entry name" value="OW CONDUCTANCE MECHANOSENSITIVE CHANNEL"/>
    <property type="match status" value="1"/>
</dbReference>
<sequence>MQVNFFQIVPVLNQFLKYAFSYSHLYNLVVSVVILGIFVLFKNIFTNYIFKFLRRMTDKTKGMADEYLLTSFHDPLKNAIVLLGLYLAFKNYLPSSYDYVLNKVLSSGVIILFANAVYKLVGFYAENETEIGRLLNGKIDKILIPFFSKMIRFIIVALTFVVIASDWGYDVNGFVAGLGLGGLAFALAAKDLLANVFSGIVIIIDKPFSIGDWIKTNDVEGTVVDINFRSTKIRMFDQALVTVPNFNLVNASIINFTKRPTRRITFNLEVTYSTPSHKLQKGIERIEKLLLAHSNIDETSVVVKFDSFGGSALQIFVYFFTKTIVWADYLNTKQDINFGIMKIMEEEGISFAFPSTSVYLETPLKIKQEAEAN</sequence>
<dbReference type="InterPro" id="IPR006685">
    <property type="entry name" value="MscS_channel_2nd"/>
</dbReference>
<feature type="transmembrane region" description="Helical" evidence="7">
    <location>
        <begin position="66"/>
        <end position="88"/>
    </location>
</feature>
<dbReference type="EMBL" id="UPPP01000133">
    <property type="protein sequence ID" value="VBB09698.1"/>
    <property type="molecule type" value="Genomic_DNA"/>
</dbReference>
<evidence type="ECO:0000259" key="9">
    <source>
        <dbReference type="Pfam" id="PF21082"/>
    </source>
</evidence>
<dbReference type="InterPro" id="IPR010920">
    <property type="entry name" value="LSM_dom_sf"/>
</dbReference>
<evidence type="ECO:0000256" key="5">
    <source>
        <dbReference type="ARBA" id="ARBA00022989"/>
    </source>
</evidence>
<dbReference type="RefSeq" id="WP_122630490.1">
    <property type="nucleotide sequence ID" value="NZ_UPPP01000133.1"/>
</dbReference>
<keyword evidence="3" id="KW-1003">Cell membrane</keyword>
<evidence type="ECO:0000259" key="10">
    <source>
        <dbReference type="Pfam" id="PF21088"/>
    </source>
</evidence>
<organism evidence="11 12">
    <name type="scientific">Lucifera butyrica</name>
    <dbReference type="NCBI Taxonomy" id="1351585"/>
    <lineage>
        <taxon>Bacteria</taxon>
        <taxon>Bacillati</taxon>
        <taxon>Bacillota</taxon>
        <taxon>Negativicutes</taxon>
        <taxon>Veillonellales</taxon>
        <taxon>Veillonellaceae</taxon>
        <taxon>Lucifera</taxon>
    </lineage>
</organism>
<dbReference type="Gene3D" id="3.30.70.100">
    <property type="match status" value="1"/>
</dbReference>
<dbReference type="Pfam" id="PF21088">
    <property type="entry name" value="MS_channel_1st"/>
    <property type="match status" value="1"/>
</dbReference>
<reference evidence="11 12" key="1">
    <citation type="submission" date="2018-06" db="EMBL/GenBank/DDBJ databases">
        <authorList>
            <person name="Strepis N."/>
        </authorList>
    </citation>
    <scope>NUCLEOTIDE SEQUENCE [LARGE SCALE GENOMIC DNA]</scope>
    <source>
        <strain evidence="11">LUCI</strain>
    </source>
</reference>
<protein>
    <submittedName>
        <fullName evidence="11">Mechanosensitive ion channel mscs transmembrane-2</fullName>
    </submittedName>
</protein>
<dbReference type="PROSITE" id="PS01246">
    <property type="entry name" value="UPF0003"/>
    <property type="match status" value="1"/>
</dbReference>
<evidence type="ECO:0000256" key="2">
    <source>
        <dbReference type="ARBA" id="ARBA00008017"/>
    </source>
</evidence>
<gene>
    <name evidence="11" type="ORF">LUCI_4996</name>
</gene>
<feature type="domain" description="Mechanosensitive ion channel MscS" evidence="8">
    <location>
        <begin position="191"/>
        <end position="258"/>
    </location>
</feature>
<dbReference type="InterPro" id="IPR011014">
    <property type="entry name" value="MscS_channel_TM-2"/>
</dbReference>
<evidence type="ECO:0000313" key="12">
    <source>
        <dbReference type="Proteomes" id="UP000277811"/>
    </source>
</evidence>
<dbReference type="AlphaFoldDB" id="A0A498RKW0"/>
<dbReference type="Gene3D" id="1.10.287.1260">
    <property type="match status" value="1"/>
</dbReference>
<keyword evidence="4 7" id="KW-0812">Transmembrane</keyword>
<comment type="similarity">
    <text evidence="2">Belongs to the MscS (TC 1.A.23) family.</text>
</comment>
<dbReference type="InterPro" id="IPR011066">
    <property type="entry name" value="MscS_channel_C_sf"/>
</dbReference>
<feature type="transmembrane region" description="Helical" evidence="7">
    <location>
        <begin position="142"/>
        <end position="165"/>
    </location>
</feature>
<dbReference type="InterPro" id="IPR049278">
    <property type="entry name" value="MS_channel_C"/>
</dbReference>
<comment type="subcellular location">
    <subcellularLocation>
        <location evidence="1">Cell membrane</location>
        <topology evidence="1">Multi-pass membrane protein</topology>
    </subcellularLocation>
</comment>
<dbReference type="InterPro" id="IPR049142">
    <property type="entry name" value="MS_channel_1st"/>
</dbReference>
<dbReference type="GO" id="GO:0005886">
    <property type="term" value="C:plasma membrane"/>
    <property type="evidence" value="ECO:0007669"/>
    <property type="project" value="UniProtKB-SubCell"/>
</dbReference>
<dbReference type="OrthoDB" id="9809206at2"/>
<evidence type="ECO:0000256" key="6">
    <source>
        <dbReference type="ARBA" id="ARBA00023136"/>
    </source>
</evidence>
<keyword evidence="5 7" id="KW-1133">Transmembrane helix</keyword>
<dbReference type="SUPFAM" id="SSF50182">
    <property type="entry name" value="Sm-like ribonucleoproteins"/>
    <property type="match status" value="1"/>
</dbReference>
<dbReference type="Pfam" id="PF00924">
    <property type="entry name" value="MS_channel_2nd"/>
    <property type="match status" value="1"/>
</dbReference>
<feature type="domain" description="Mechanosensitive ion channel MscS C-terminal" evidence="9">
    <location>
        <begin position="264"/>
        <end position="351"/>
    </location>
</feature>
<feature type="transmembrane region" description="Helical" evidence="7">
    <location>
        <begin position="100"/>
        <end position="121"/>
    </location>
</feature>
<keyword evidence="6 7" id="KW-0472">Membrane</keyword>
<dbReference type="SUPFAM" id="SSF82861">
    <property type="entry name" value="Mechanosensitive channel protein MscS (YggB), transmembrane region"/>
    <property type="match status" value="1"/>
</dbReference>
<dbReference type="GO" id="GO:0055085">
    <property type="term" value="P:transmembrane transport"/>
    <property type="evidence" value="ECO:0007669"/>
    <property type="project" value="InterPro"/>
</dbReference>
<name>A0A498RKW0_9FIRM</name>
<proteinExistence type="inferred from homology"/>
<evidence type="ECO:0000256" key="1">
    <source>
        <dbReference type="ARBA" id="ARBA00004651"/>
    </source>
</evidence>
<evidence type="ECO:0000256" key="4">
    <source>
        <dbReference type="ARBA" id="ARBA00022692"/>
    </source>
</evidence>
<dbReference type="Gene3D" id="2.30.30.60">
    <property type="match status" value="1"/>
</dbReference>
<evidence type="ECO:0000256" key="3">
    <source>
        <dbReference type="ARBA" id="ARBA00022475"/>
    </source>
</evidence>
<dbReference type="PANTHER" id="PTHR43634:SF2">
    <property type="entry name" value="LOW CONDUCTANCE MECHANOSENSITIVE CHANNEL YNAI"/>
    <property type="match status" value="1"/>
</dbReference>
<evidence type="ECO:0000256" key="7">
    <source>
        <dbReference type="SAM" id="Phobius"/>
    </source>
</evidence>
<dbReference type="InterPro" id="IPR023408">
    <property type="entry name" value="MscS_beta-dom_sf"/>
</dbReference>